<dbReference type="GO" id="GO:0005634">
    <property type="term" value="C:nucleus"/>
    <property type="evidence" value="ECO:0007669"/>
    <property type="project" value="InterPro"/>
</dbReference>
<dbReference type="Proteomes" id="UP000182259">
    <property type="component" value="Chromosome V"/>
</dbReference>
<dbReference type="AlphaFoldDB" id="A0A1L0DKD5"/>
<feature type="region of interest" description="Disordered" evidence="3">
    <location>
        <begin position="242"/>
        <end position="274"/>
    </location>
</feature>
<dbReference type="SUPFAM" id="SSF143113">
    <property type="entry name" value="NAP-like"/>
    <property type="match status" value="1"/>
</dbReference>
<dbReference type="Pfam" id="PF00956">
    <property type="entry name" value="NAP"/>
    <property type="match status" value="1"/>
</dbReference>
<evidence type="ECO:0000256" key="2">
    <source>
        <dbReference type="RuleBase" id="RU003876"/>
    </source>
</evidence>
<dbReference type="PANTHER" id="PTHR11875">
    <property type="entry name" value="TESTIS-SPECIFIC Y-ENCODED PROTEIN"/>
    <property type="match status" value="1"/>
</dbReference>
<evidence type="ECO:0000256" key="1">
    <source>
        <dbReference type="ARBA" id="ARBA00009947"/>
    </source>
</evidence>
<protein>
    <submittedName>
        <fullName evidence="4">CIC11C00000002988</fullName>
    </submittedName>
</protein>
<dbReference type="GO" id="GO:0006334">
    <property type="term" value="P:nucleosome assembly"/>
    <property type="evidence" value="ECO:0007669"/>
    <property type="project" value="InterPro"/>
</dbReference>
<accession>A0A1L0DKD5</accession>
<dbReference type="EMBL" id="LT635768">
    <property type="protein sequence ID" value="SGZ57020.1"/>
    <property type="molecule type" value="Genomic_DNA"/>
</dbReference>
<organism evidence="4 5">
    <name type="scientific">Sungouiella intermedia</name>
    <dbReference type="NCBI Taxonomy" id="45354"/>
    <lineage>
        <taxon>Eukaryota</taxon>
        <taxon>Fungi</taxon>
        <taxon>Dikarya</taxon>
        <taxon>Ascomycota</taxon>
        <taxon>Saccharomycotina</taxon>
        <taxon>Pichiomycetes</taxon>
        <taxon>Metschnikowiaceae</taxon>
        <taxon>Sungouiella</taxon>
    </lineage>
</organism>
<dbReference type="InterPro" id="IPR037231">
    <property type="entry name" value="NAP-like_sf"/>
</dbReference>
<reference evidence="4 5" key="1">
    <citation type="submission" date="2016-10" db="EMBL/GenBank/DDBJ databases">
        <authorList>
            <person name="de Groot N.N."/>
        </authorList>
    </citation>
    <scope>NUCLEOTIDE SEQUENCE [LARGE SCALE GENOMIC DNA]</scope>
    <source>
        <strain evidence="4 5">PYCC 4715</strain>
    </source>
</reference>
<evidence type="ECO:0000313" key="4">
    <source>
        <dbReference type="EMBL" id="SGZ57020.1"/>
    </source>
</evidence>
<dbReference type="Gene3D" id="3.30.1120.90">
    <property type="entry name" value="Nucleosome assembly protein"/>
    <property type="match status" value="1"/>
</dbReference>
<feature type="compositionally biased region" description="Acidic residues" evidence="3">
    <location>
        <begin position="251"/>
        <end position="265"/>
    </location>
</feature>
<evidence type="ECO:0000313" key="5">
    <source>
        <dbReference type="Proteomes" id="UP000182259"/>
    </source>
</evidence>
<evidence type="ECO:0000256" key="3">
    <source>
        <dbReference type="SAM" id="MobiDB-lite"/>
    </source>
</evidence>
<proteinExistence type="inferred from homology"/>
<dbReference type="InterPro" id="IPR002164">
    <property type="entry name" value="NAP_family"/>
</dbReference>
<gene>
    <name evidence="4" type="ORF">SAMEA4029009_CIC11G00000002988</name>
</gene>
<name>A0A1L0DKD5_9ASCO</name>
<comment type="similarity">
    <text evidence="1 2">Belongs to the nucleosome assembly protein (NAP) family.</text>
</comment>
<sequence>MPDSGDGVGDNSWRRLTYKNTKMADEAEILSNSLAKLAENEQQMGEADKDAEIYRIKKTQTIYKKRSEITKEIPQFWYIVLAQNDDFADYVRAEDLKYLDFVEDIYVHFDIADSDQVSNYRDFSITISFKDDSGVVPTQTVTKKFQVSEKDGEEVLLSEAVEVQWPQELADICPSTIREKKKGDSYSADEKKKYRQGMKSFFAWFEWTGHKPAKEFRSGEDLARLILDDLFPNAVRYYAEAIKNDNGSDVDSSEGEELDISDEDEPPKKKQKGE</sequence>